<feature type="signal peptide" evidence="1">
    <location>
        <begin position="1"/>
        <end position="22"/>
    </location>
</feature>
<dbReference type="AlphaFoldDB" id="A0A7H8NJ58"/>
<evidence type="ECO:0000259" key="2">
    <source>
        <dbReference type="SMART" id="SM00909"/>
    </source>
</evidence>
<dbReference type="InterPro" id="IPR059026">
    <property type="entry name" value="LpqB_N"/>
</dbReference>
<organism evidence="3 4">
    <name type="scientific">Streptomyces buecherae</name>
    <dbReference type="NCBI Taxonomy" id="2763006"/>
    <lineage>
        <taxon>Bacteria</taxon>
        <taxon>Bacillati</taxon>
        <taxon>Actinomycetota</taxon>
        <taxon>Actinomycetes</taxon>
        <taxon>Kitasatosporales</taxon>
        <taxon>Streptomycetaceae</taxon>
        <taxon>Streptomyces</taxon>
    </lineage>
</organism>
<dbReference type="Pfam" id="PF10646">
    <property type="entry name" value="Germane"/>
    <property type="match status" value="1"/>
</dbReference>
<reference evidence="3 4" key="1">
    <citation type="submission" date="2020-06" db="EMBL/GenBank/DDBJ databases">
        <title>Genome mining for natural products.</title>
        <authorList>
            <person name="Zhang B."/>
            <person name="Shi J."/>
            <person name="Ge H."/>
        </authorList>
    </citation>
    <scope>NUCLEOTIDE SEQUENCE [LARGE SCALE GENOMIC DNA]</scope>
    <source>
        <strain evidence="3 4">NA00687</strain>
    </source>
</reference>
<dbReference type="Pfam" id="PF10647">
    <property type="entry name" value="Gmad1"/>
    <property type="match status" value="1"/>
</dbReference>
<dbReference type="SMART" id="SM00909">
    <property type="entry name" value="Germane"/>
    <property type="match status" value="1"/>
</dbReference>
<evidence type="ECO:0000313" key="3">
    <source>
        <dbReference type="EMBL" id="QKW54460.1"/>
    </source>
</evidence>
<proteinExistence type="predicted"/>
<feature type="chain" id="PRO_5039401425" evidence="1">
    <location>
        <begin position="23"/>
        <end position="599"/>
    </location>
</feature>
<sequence length="599" mass="64316">MSRRACATLAASGLLLAGCASMPDSGDVRQVGSTPRADADSPVRVYGVRPGNDEQPRELVLGFLEATTSDEARFETAREYLTKRARDEWNPLAETTVLAQAPKVRVEGRANRDTPGYDIVLSGQQLATVDANHAYEPDEKPYEERLHVAKSGSQWRIDSLPAGLVLGESDFQRIYRSVNKYYFAELGPDGDKSAVGKDVLVADPVYLRRWVDPVTSTVRALLGGPTNWLEPVVRTSFPSGTQLDSKHLRLDDSNELRIGLSQDAAAVDQLRCHEMAAQVLFTVQDLSTSKVSKVVLESAAGAELCSLTRDQAEGYAPDRINGKADNQYFIDQERRMVQLDDTGEEPEHVPGPFGEPTAGLGSIAVARDERTAAGVSQNGRDLYVADLKPGVERGGPRLHSATGGRQGGLTVPSWDGLGDLWVADRSPGKPRLLRLASGVGEPEEVNVTGLDGGRIVSLRVAADSTRIALLIERDGHTSLWLGRLERAKTSAEPPLSVKGLRSLAPQLDEVDAVSWAGGSRLVVAGTESGGVQELRYMETDGSPGNSPTLPGPGKVEQIAASEDENRPLIAKASDGIVRLPPDANWKTVVKKGTAPVYPG</sequence>
<protein>
    <submittedName>
        <fullName evidence="3">GerMN domain-containing protein</fullName>
    </submittedName>
</protein>
<keyword evidence="4" id="KW-1185">Reference proteome</keyword>
<dbReference type="SUPFAM" id="SSF63829">
    <property type="entry name" value="Calcium-dependent phosphotriesterase"/>
    <property type="match status" value="1"/>
</dbReference>
<evidence type="ECO:0000313" key="4">
    <source>
        <dbReference type="Proteomes" id="UP000509303"/>
    </source>
</evidence>
<keyword evidence="1" id="KW-0732">Signal</keyword>
<evidence type="ECO:0000256" key="1">
    <source>
        <dbReference type="SAM" id="SignalP"/>
    </source>
</evidence>
<dbReference type="Proteomes" id="UP000509303">
    <property type="component" value="Chromosome"/>
</dbReference>
<name>A0A7H8NJ58_9ACTN</name>
<dbReference type="InterPro" id="IPR011042">
    <property type="entry name" value="6-blade_b-propeller_TolB-like"/>
</dbReference>
<dbReference type="InterPro" id="IPR019606">
    <property type="entry name" value="GerMN"/>
</dbReference>
<dbReference type="InterPro" id="IPR018910">
    <property type="entry name" value="LpqB_C"/>
</dbReference>
<dbReference type="EMBL" id="CP054929">
    <property type="protein sequence ID" value="QKW54460.1"/>
    <property type="molecule type" value="Genomic_DNA"/>
</dbReference>
<feature type="domain" description="GerMN" evidence="2">
    <location>
        <begin position="214"/>
        <end position="308"/>
    </location>
</feature>
<dbReference type="Gene3D" id="2.120.10.30">
    <property type="entry name" value="TolB, C-terminal domain"/>
    <property type="match status" value="1"/>
</dbReference>
<dbReference type="Pfam" id="PF25976">
    <property type="entry name" value="LpqB_N"/>
    <property type="match status" value="1"/>
</dbReference>
<dbReference type="PROSITE" id="PS51257">
    <property type="entry name" value="PROKAR_LIPOPROTEIN"/>
    <property type="match status" value="1"/>
</dbReference>
<gene>
    <name evidence="3" type="ORF">HUT08_12310</name>
</gene>
<accession>A0A7H8NJ58</accession>